<sequence>MKYVKSIHESNLGSVKLKPLQLLNRLQELKLYRSFPNACIAIKVFCTIPVTINYEPRKNDCTDSLLAIESDLAKTINFDDITNNLASKKARRT</sequence>
<proteinExistence type="predicted"/>
<name>A0ABQ9H8H8_9NEOP</name>
<dbReference type="EMBL" id="JARBHB010000006">
    <property type="protein sequence ID" value="KAJ8880574.1"/>
    <property type="molecule type" value="Genomic_DNA"/>
</dbReference>
<dbReference type="Proteomes" id="UP001159363">
    <property type="component" value="Chromosome 5"/>
</dbReference>
<organism evidence="1 2">
    <name type="scientific">Dryococelus australis</name>
    <dbReference type="NCBI Taxonomy" id="614101"/>
    <lineage>
        <taxon>Eukaryota</taxon>
        <taxon>Metazoa</taxon>
        <taxon>Ecdysozoa</taxon>
        <taxon>Arthropoda</taxon>
        <taxon>Hexapoda</taxon>
        <taxon>Insecta</taxon>
        <taxon>Pterygota</taxon>
        <taxon>Neoptera</taxon>
        <taxon>Polyneoptera</taxon>
        <taxon>Phasmatodea</taxon>
        <taxon>Verophasmatodea</taxon>
        <taxon>Anareolatae</taxon>
        <taxon>Phasmatidae</taxon>
        <taxon>Eurycanthinae</taxon>
        <taxon>Dryococelus</taxon>
    </lineage>
</organism>
<gene>
    <name evidence="1" type="ORF">PR048_017044</name>
</gene>
<evidence type="ECO:0000313" key="1">
    <source>
        <dbReference type="EMBL" id="KAJ8880574.1"/>
    </source>
</evidence>
<accession>A0ABQ9H8H8</accession>
<evidence type="ECO:0000313" key="2">
    <source>
        <dbReference type="Proteomes" id="UP001159363"/>
    </source>
</evidence>
<protein>
    <submittedName>
        <fullName evidence="1">Uncharacterized protein</fullName>
    </submittedName>
</protein>
<comment type="caution">
    <text evidence="1">The sequence shown here is derived from an EMBL/GenBank/DDBJ whole genome shotgun (WGS) entry which is preliminary data.</text>
</comment>
<reference evidence="1 2" key="1">
    <citation type="submission" date="2023-02" db="EMBL/GenBank/DDBJ databases">
        <title>LHISI_Scaffold_Assembly.</title>
        <authorList>
            <person name="Stuart O.P."/>
            <person name="Cleave R."/>
            <person name="Magrath M.J.L."/>
            <person name="Mikheyev A.S."/>
        </authorList>
    </citation>
    <scope>NUCLEOTIDE SEQUENCE [LARGE SCALE GENOMIC DNA]</scope>
    <source>
        <strain evidence="1">Daus_M_001</strain>
        <tissue evidence="1">Leg muscle</tissue>
    </source>
</reference>
<keyword evidence="2" id="KW-1185">Reference proteome</keyword>
<feature type="non-terminal residue" evidence="1">
    <location>
        <position position="93"/>
    </location>
</feature>